<dbReference type="EMBL" id="SSSM01000004">
    <property type="protein sequence ID" value="THG30772.1"/>
    <property type="molecule type" value="Genomic_DNA"/>
</dbReference>
<gene>
    <name evidence="9" type="ORF">E6C64_08180</name>
    <name evidence="8" type="ORF">E6C64_09035</name>
</gene>
<accession>A0A4S4FLJ8</accession>
<dbReference type="InterPro" id="IPR051533">
    <property type="entry name" value="WaaL-like"/>
</dbReference>
<dbReference type="EMBL" id="SSSM01000003">
    <property type="protein sequence ID" value="THG32009.1"/>
    <property type="molecule type" value="Genomic_DNA"/>
</dbReference>
<comment type="subcellular location">
    <subcellularLocation>
        <location evidence="1">Membrane</location>
        <topology evidence="1">Multi-pass membrane protein</topology>
    </subcellularLocation>
</comment>
<dbReference type="PANTHER" id="PTHR37422:SF21">
    <property type="entry name" value="EXOQ-LIKE PROTEIN"/>
    <property type="match status" value="1"/>
</dbReference>
<dbReference type="GO" id="GO:0016020">
    <property type="term" value="C:membrane"/>
    <property type="evidence" value="ECO:0007669"/>
    <property type="project" value="UniProtKB-SubCell"/>
</dbReference>
<keyword evidence="8" id="KW-0436">Ligase</keyword>
<dbReference type="GO" id="GO:0016874">
    <property type="term" value="F:ligase activity"/>
    <property type="evidence" value="ECO:0007669"/>
    <property type="project" value="UniProtKB-KW"/>
</dbReference>
<evidence type="ECO:0000256" key="4">
    <source>
        <dbReference type="ARBA" id="ARBA00023136"/>
    </source>
</evidence>
<dbReference type="Pfam" id="PF04932">
    <property type="entry name" value="Wzy_C"/>
    <property type="match status" value="1"/>
</dbReference>
<evidence type="ECO:0000313" key="8">
    <source>
        <dbReference type="EMBL" id="THG30772.1"/>
    </source>
</evidence>
<evidence type="ECO:0000313" key="9">
    <source>
        <dbReference type="EMBL" id="THG32009.1"/>
    </source>
</evidence>
<name>A0A4S4FLJ8_9MICO</name>
<feature type="transmembrane region" description="Helical" evidence="6">
    <location>
        <begin position="197"/>
        <end position="219"/>
    </location>
</feature>
<evidence type="ECO:0000256" key="3">
    <source>
        <dbReference type="ARBA" id="ARBA00022989"/>
    </source>
</evidence>
<dbReference type="InterPro" id="IPR007016">
    <property type="entry name" value="O-antigen_ligase-rel_domated"/>
</dbReference>
<sequence>MLGVPSSGADIDAQNGARSVSDTVDGGAHRRDLPAVAVIVAMFALVFVPNIIQKFLGGASARIVGASVVDSAQASLTRTIISLVAIILCVYLIVRRQRRSASTAPAVAGIVVLLIPWLLLTVFDFFGHRIIPSPQSLLYPLLCVAIWRARLGESGLRVIARCAIAVAAISVILGSMFPNSGLETITTGQFIASEKALLFGSLLSGVYFSGNNLGQFLVLLLPLMLYLKTRFGRVLGVVLVVFAIVWTGSRSSLITMIVIAVLALLLVLIDSDTSRRRLAWVVGTIALIVSLLVPFFFSGDARAFTGRGHIWATTLSYVAESPILGMGSRWFTVITGTDSDFGSTANQYVFHAHNQWLQLLATGGVVLSIAVLAMLFIAMKLAIRSASHRSMPAALYIVAFLLSGILELNLGFVDRAILWPSALLPLAVIVSMPKGIRFASKMKNFARRQGEMHPGKYPA</sequence>
<keyword evidence="4 6" id="KW-0472">Membrane</keyword>
<dbReference type="AlphaFoldDB" id="A0A4S4FLJ8"/>
<keyword evidence="10" id="KW-1185">Reference proteome</keyword>
<dbReference type="Proteomes" id="UP000309133">
    <property type="component" value="Unassembled WGS sequence"/>
</dbReference>
<comment type="caution">
    <text evidence="8">The sequence shown here is derived from an EMBL/GenBank/DDBJ whole genome shotgun (WGS) entry which is preliminary data.</text>
</comment>
<feature type="transmembrane region" description="Helical" evidence="6">
    <location>
        <begin position="356"/>
        <end position="381"/>
    </location>
</feature>
<feature type="transmembrane region" description="Helical" evidence="6">
    <location>
        <begin position="393"/>
        <end position="412"/>
    </location>
</feature>
<keyword evidence="2 6" id="KW-0812">Transmembrane</keyword>
<feature type="domain" description="O-antigen ligase-related" evidence="7">
    <location>
        <begin position="236"/>
        <end position="370"/>
    </location>
</feature>
<feature type="transmembrane region" description="Helical" evidence="6">
    <location>
        <begin position="133"/>
        <end position="151"/>
    </location>
</feature>
<feature type="transmembrane region" description="Helical" evidence="6">
    <location>
        <begin position="72"/>
        <end position="94"/>
    </location>
</feature>
<proteinExistence type="predicted"/>
<feature type="transmembrane region" description="Helical" evidence="6">
    <location>
        <begin position="278"/>
        <end position="297"/>
    </location>
</feature>
<evidence type="ECO:0000256" key="5">
    <source>
        <dbReference type="SAM" id="MobiDB-lite"/>
    </source>
</evidence>
<evidence type="ECO:0000256" key="6">
    <source>
        <dbReference type="SAM" id="Phobius"/>
    </source>
</evidence>
<reference evidence="8 10" key="1">
    <citation type="submission" date="2019-04" db="EMBL/GenBank/DDBJ databases">
        <authorList>
            <person name="Jiang L."/>
        </authorList>
    </citation>
    <scope>NUCLEOTIDE SEQUENCE [LARGE SCALE GENOMIC DNA]</scope>
    <source>
        <strain evidence="8 10">YIM 131853</strain>
    </source>
</reference>
<evidence type="ECO:0000313" key="10">
    <source>
        <dbReference type="Proteomes" id="UP000309133"/>
    </source>
</evidence>
<evidence type="ECO:0000256" key="1">
    <source>
        <dbReference type="ARBA" id="ARBA00004141"/>
    </source>
</evidence>
<feature type="transmembrane region" description="Helical" evidence="6">
    <location>
        <begin position="231"/>
        <end position="247"/>
    </location>
</feature>
<feature type="transmembrane region" description="Helical" evidence="6">
    <location>
        <begin position="106"/>
        <end position="127"/>
    </location>
</feature>
<feature type="transmembrane region" description="Helical" evidence="6">
    <location>
        <begin position="158"/>
        <end position="177"/>
    </location>
</feature>
<dbReference type="PANTHER" id="PTHR37422">
    <property type="entry name" value="TEICHURONIC ACID BIOSYNTHESIS PROTEIN TUAE"/>
    <property type="match status" value="1"/>
</dbReference>
<feature type="region of interest" description="Disordered" evidence="5">
    <location>
        <begin position="1"/>
        <end position="24"/>
    </location>
</feature>
<organism evidence="8 10">
    <name type="scientific">Naasia lichenicola</name>
    <dbReference type="NCBI Taxonomy" id="2565933"/>
    <lineage>
        <taxon>Bacteria</taxon>
        <taxon>Bacillati</taxon>
        <taxon>Actinomycetota</taxon>
        <taxon>Actinomycetes</taxon>
        <taxon>Micrococcales</taxon>
        <taxon>Microbacteriaceae</taxon>
        <taxon>Naasia</taxon>
    </lineage>
</organism>
<evidence type="ECO:0000256" key="2">
    <source>
        <dbReference type="ARBA" id="ARBA00022692"/>
    </source>
</evidence>
<protein>
    <submittedName>
        <fullName evidence="8">O-antigen ligase family protein</fullName>
    </submittedName>
</protein>
<feature type="transmembrane region" description="Helical" evidence="6">
    <location>
        <begin position="33"/>
        <end position="52"/>
    </location>
</feature>
<evidence type="ECO:0000259" key="7">
    <source>
        <dbReference type="Pfam" id="PF04932"/>
    </source>
</evidence>
<feature type="transmembrane region" description="Helical" evidence="6">
    <location>
        <begin position="253"/>
        <end position="271"/>
    </location>
</feature>
<feature type="transmembrane region" description="Helical" evidence="6">
    <location>
        <begin position="418"/>
        <end position="439"/>
    </location>
</feature>
<keyword evidence="3 6" id="KW-1133">Transmembrane helix</keyword>